<protein>
    <recommendedName>
        <fullName evidence="2">Gamma tubulin complex component protein N-terminal domain-containing protein</fullName>
    </recommendedName>
</protein>
<dbReference type="STRING" id="667725.A0A0L0F3I2"/>
<dbReference type="AlphaFoldDB" id="A0A0L0F3I2"/>
<dbReference type="EMBL" id="KQ249384">
    <property type="protein sequence ID" value="KNC71159.1"/>
    <property type="molecule type" value="Genomic_DNA"/>
</dbReference>
<evidence type="ECO:0000313" key="3">
    <source>
        <dbReference type="EMBL" id="KNC71159.1"/>
    </source>
</evidence>
<feature type="domain" description="Gamma tubulin complex component protein N-terminal" evidence="2">
    <location>
        <begin position="11"/>
        <end position="69"/>
    </location>
</feature>
<name>A0A0L0F3I2_9EUKA</name>
<evidence type="ECO:0000256" key="1">
    <source>
        <dbReference type="ARBA" id="ARBA00022701"/>
    </source>
</evidence>
<dbReference type="RefSeq" id="XP_014145061.1">
    <property type="nucleotide sequence ID" value="XM_014289586.1"/>
</dbReference>
<dbReference type="Proteomes" id="UP000054560">
    <property type="component" value="Unassembled WGS sequence"/>
</dbReference>
<sequence length="83" mass="9486">MSTSAQEFAILEDLLFVMIGIPGEYVHRSSTEGHMWRIDRSLDKSLSDLTKRLLPLCEHFTVLDEYTRGIAYGQEVMAGEHEL</sequence>
<feature type="non-terminal residue" evidence="3">
    <location>
        <position position="83"/>
    </location>
</feature>
<proteinExistence type="predicted"/>
<accession>A0A0L0F3I2</accession>
<keyword evidence="1" id="KW-0493">Microtubule</keyword>
<gene>
    <name evidence="3" type="ORF">SARC_16306</name>
</gene>
<dbReference type="InterPro" id="IPR041470">
    <property type="entry name" value="GCP_N"/>
</dbReference>
<keyword evidence="4" id="KW-1185">Reference proteome</keyword>
<dbReference type="Pfam" id="PF17681">
    <property type="entry name" value="GCP_N_terminal"/>
    <property type="match status" value="1"/>
</dbReference>
<dbReference type="OrthoDB" id="2192946at2759"/>
<organism evidence="3 4">
    <name type="scientific">Sphaeroforma arctica JP610</name>
    <dbReference type="NCBI Taxonomy" id="667725"/>
    <lineage>
        <taxon>Eukaryota</taxon>
        <taxon>Ichthyosporea</taxon>
        <taxon>Ichthyophonida</taxon>
        <taxon>Sphaeroforma</taxon>
    </lineage>
</organism>
<dbReference type="GO" id="GO:0005874">
    <property type="term" value="C:microtubule"/>
    <property type="evidence" value="ECO:0007669"/>
    <property type="project" value="UniProtKB-KW"/>
</dbReference>
<reference evidence="3 4" key="1">
    <citation type="submission" date="2011-02" db="EMBL/GenBank/DDBJ databases">
        <title>The Genome Sequence of Sphaeroforma arctica JP610.</title>
        <authorList>
            <consortium name="The Broad Institute Genome Sequencing Platform"/>
            <person name="Russ C."/>
            <person name="Cuomo C."/>
            <person name="Young S.K."/>
            <person name="Zeng Q."/>
            <person name="Gargeya S."/>
            <person name="Alvarado L."/>
            <person name="Berlin A."/>
            <person name="Chapman S.B."/>
            <person name="Chen Z."/>
            <person name="Freedman E."/>
            <person name="Gellesch M."/>
            <person name="Goldberg J."/>
            <person name="Griggs A."/>
            <person name="Gujja S."/>
            <person name="Heilman E."/>
            <person name="Heiman D."/>
            <person name="Howarth C."/>
            <person name="Mehta T."/>
            <person name="Neiman D."/>
            <person name="Pearson M."/>
            <person name="Roberts A."/>
            <person name="Saif S."/>
            <person name="Shea T."/>
            <person name="Shenoy N."/>
            <person name="Sisk P."/>
            <person name="Stolte C."/>
            <person name="Sykes S."/>
            <person name="White J."/>
            <person name="Yandava C."/>
            <person name="Burger G."/>
            <person name="Gray M.W."/>
            <person name="Holland P.W.H."/>
            <person name="King N."/>
            <person name="Lang F.B.F."/>
            <person name="Roger A.J."/>
            <person name="Ruiz-Trillo I."/>
            <person name="Haas B."/>
            <person name="Nusbaum C."/>
            <person name="Birren B."/>
        </authorList>
    </citation>
    <scope>NUCLEOTIDE SEQUENCE [LARGE SCALE GENOMIC DNA]</scope>
    <source>
        <strain evidence="3 4">JP610</strain>
    </source>
</reference>
<evidence type="ECO:0000313" key="4">
    <source>
        <dbReference type="Proteomes" id="UP000054560"/>
    </source>
</evidence>
<dbReference type="GeneID" id="25916810"/>
<evidence type="ECO:0000259" key="2">
    <source>
        <dbReference type="Pfam" id="PF17681"/>
    </source>
</evidence>